<evidence type="ECO:0000313" key="2">
    <source>
        <dbReference type="Proteomes" id="UP000603453"/>
    </source>
</evidence>
<reference evidence="1" key="1">
    <citation type="submission" date="2020-12" db="EMBL/GenBank/DDBJ databases">
        <title>Metabolic potential, ecology and presence of endohyphal bacteria is reflected in genomic diversity of Mucoromycotina.</title>
        <authorList>
            <person name="Muszewska A."/>
            <person name="Okrasinska A."/>
            <person name="Steczkiewicz K."/>
            <person name="Drgas O."/>
            <person name="Orlowska M."/>
            <person name="Perlinska-Lenart U."/>
            <person name="Aleksandrzak-Piekarczyk T."/>
            <person name="Szatraj K."/>
            <person name="Zielenkiewicz U."/>
            <person name="Pilsyk S."/>
            <person name="Malc E."/>
            <person name="Mieczkowski P."/>
            <person name="Kruszewska J.S."/>
            <person name="Biernat P."/>
            <person name="Pawlowska J."/>
        </authorList>
    </citation>
    <scope>NUCLEOTIDE SEQUENCE</scope>
    <source>
        <strain evidence="1">WA0000017839</strain>
    </source>
</reference>
<dbReference type="OrthoDB" id="5573882at2759"/>
<dbReference type="EMBL" id="JAEPRD010000063">
    <property type="protein sequence ID" value="KAG2202237.1"/>
    <property type="molecule type" value="Genomic_DNA"/>
</dbReference>
<sequence>MFVSQTYNIIPDKRTYQEKAMIYDQEPITVMTSYFKSIFKNYFGTQTPVKQKYNGLMPHSPTRKTDAYITPQTVTAPIAMTGCTHDDDDCWDYLSKSDSSTSSSGSSFSSISGHNSSRQRRSVSSLSEILCEHYVQKTLNSNDEMGNKDVPLETYKVFEASRKTVSLESSTEEDDDESWFIWDNLQKTKEWIQVVDEELFLPKEKVTTEITIATTVVEKARSIRANPAHLRMIVAEVNMMRANKIVGPLKSRGFLAARSDKFVSNQASPLGLPI</sequence>
<proteinExistence type="predicted"/>
<organism evidence="1 2">
    <name type="scientific">Mucor saturninus</name>
    <dbReference type="NCBI Taxonomy" id="64648"/>
    <lineage>
        <taxon>Eukaryota</taxon>
        <taxon>Fungi</taxon>
        <taxon>Fungi incertae sedis</taxon>
        <taxon>Mucoromycota</taxon>
        <taxon>Mucoromycotina</taxon>
        <taxon>Mucoromycetes</taxon>
        <taxon>Mucorales</taxon>
        <taxon>Mucorineae</taxon>
        <taxon>Mucoraceae</taxon>
        <taxon>Mucor</taxon>
    </lineage>
</organism>
<gene>
    <name evidence="1" type="ORF">INT47_002156</name>
</gene>
<protein>
    <submittedName>
        <fullName evidence="1">Uncharacterized protein</fullName>
    </submittedName>
</protein>
<name>A0A8H7V1Q9_9FUNG</name>
<evidence type="ECO:0000313" key="1">
    <source>
        <dbReference type="EMBL" id="KAG2202237.1"/>
    </source>
</evidence>
<dbReference type="Proteomes" id="UP000603453">
    <property type="component" value="Unassembled WGS sequence"/>
</dbReference>
<keyword evidence="2" id="KW-1185">Reference proteome</keyword>
<dbReference type="AlphaFoldDB" id="A0A8H7V1Q9"/>
<accession>A0A8H7V1Q9</accession>
<comment type="caution">
    <text evidence="1">The sequence shown here is derived from an EMBL/GenBank/DDBJ whole genome shotgun (WGS) entry which is preliminary data.</text>
</comment>